<dbReference type="PANTHER" id="PTHR12366">
    <property type="entry name" value="ASPARTYL/ASPARAGINYL BETA-HYDROXYLASE"/>
    <property type="match status" value="1"/>
</dbReference>
<reference evidence="7" key="1">
    <citation type="journal article" date="2021" name="Sci. Rep.">
        <title>Diploid genomic architecture of Nitzschia inconspicua, an elite biomass production diatom.</title>
        <authorList>
            <person name="Oliver A."/>
            <person name="Podell S."/>
            <person name="Pinowska A."/>
            <person name="Traller J.C."/>
            <person name="Smith S.R."/>
            <person name="McClure R."/>
            <person name="Beliaev A."/>
            <person name="Bohutskyi P."/>
            <person name="Hill E.A."/>
            <person name="Rabines A."/>
            <person name="Zheng H."/>
            <person name="Allen L.Z."/>
            <person name="Kuo A."/>
            <person name="Grigoriev I.V."/>
            <person name="Allen A.E."/>
            <person name="Hazlebeck D."/>
            <person name="Allen E.E."/>
        </authorList>
    </citation>
    <scope>NUCLEOTIDE SEQUENCE</scope>
    <source>
        <strain evidence="7">Hildebrandi</strain>
    </source>
</reference>
<dbReference type="PANTHER" id="PTHR12366:SF29">
    <property type="entry name" value="ASPARTYL BETA-HYDROXYLASE, ISOFORM L"/>
    <property type="match status" value="1"/>
</dbReference>
<comment type="caution">
    <text evidence="7">The sequence shown here is derived from an EMBL/GenBank/DDBJ whole genome shotgun (WGS) entry which is preliminary data.</text>
</comment>
<keyword evidence="1" id="KW-0479">Metal-binding</keyword>
<dbReference type="Pfam" id="PF05118">
    <property type="entry name" value="Asp_Arg_Hydrox"/>
    <property type="match status" value="1"/>
</dbReference>
<dbReference type="EMBL" id="JAGRRH010000017">
    <property type="protein sequence ID" value="KAG7352130.1"/>
    <property type="molecule type" value="Genomic_DNA"/>
</dbReference>
<dbReference type="InterPro" id="IPR002893">
    <property type="entry name" value="Znf_MYND"/>
</dbReference>
<proteinExistence type="predicted"/>
<evidence type="ECO:0000259" key="6">
    <source>
        <dbReference type="PROSITE" id="PS50865"/>
    </source>
</evidence>
<name>A0A9K3KY16_9STRA</name>
<evidence type="ECO:0000256" key="5">
    <source>
        <dbReference type="SAM" id="MobiDB-lite"/>
    </source>
</evidence>
<sequence>MHSCQLELFSEWTVCDACGLPPITAGVAEISNGSCSGESPPNNNDDSTSSCSSQKKLSVCRNCKCAAYHNVACQKDHWTRGGHRRHCKQLASAIQPLLQLVAWSEQTNCHRRDRSSAWWTKIQDQDRVESDRLWKASVERWTNKEYLAAMEGFQASVDPFLRIWKDNDHTNEPLRNVATDSSTALILARRLLFCAYCEADANDLEKSRSRLVQCISILLECNDNKHVSEWLDDAWMELMLSYEEVPECRRLARHVTSMAISSNNSCCGWQHPLQRPGCMANIAINHNISPSFLPRGQHPDWCHVLEENWEAIAQELSELERTKSRSWSAVGSGERGSGSDDHRVVSAGGNWKEYVLFGTGSMVESDNDAPITKHLLRKHVPSAVSLAEAGGGEVIFSRLAPGTHIEAHCGPTNLRWTAHLGLVVPDDESQGSCRIRVESEWYRWETGKIFLFDDSYEHEIRNDTKQTRTVLLLRVWHPALSKEQRRADLNEARRRKEVAVEKRYRPPT</sequence>
<keyword evidence="8" id="KW-1185">Reference proteome</keyword>
<dbReference type="GO" id="GO:0005783">
    <property type="term" value="C:endoplasmic reticulum"/>
    <property type="evidence" value="ECO:0007669"/>
    <property type="project" value="TreeGrafter"/>
</dbReference>
<keyword evidence="3" id="KW-0862">Zinc</keyword>
<evidence type="ECO:0000313" key="7">
    <source>
        <dbReference type="EMBL" id="KAG7352130.1"/>
    </source>
</evidence>
<accession>A0A9K3KY16</accession>
<evidence type="ECO:0000256" key="1">
    <source>
        <dbReference type="ARBA" id="ARBA00022723"/>
    </source>
</evidence>
<dbReference type="InterPro" id="IPR007803">
    <property type="entry name" value="Asp/Arg/Pro-Hydrxlase"/>
</dbReference>
<dbReference type="OrthoDB" id="438431at2759"/>
<evidence type="ECO:0000256" key="2">
    <source>
        <dbReference type="ARBA" id="ARBA00022771"/>
    </source>
</evidence>
<dbReference type="PROSITE" id="PS50865">
    <property type="entry name" value="ZF_MYND_2"/>
    <property type="match status" value="1"/>
</dbReference>
<reference evidence="7" key="2">
    <citation type="submission" date="2021-04" db="EMBL/GenBank/DDBJ databases">
        <authorList>
            <person name="Podell S."/>
        </authorList>
    </citation>
    <scope>NUCLEOTIDE SEQUENCE</scope>
    <source>
        <strain evidence="7">Hildebrandi</strain>
    </source>
</reference>
<evidence type="ECO:0000256" key="4">
    <source>
        <dbReference type="PROSITE-ProRule" id="PRU00134"/>
    </source>
</evidence>
<dbReference type="GO" id="GO:0008270">
    <property type="term" value="F:zinc ion binding"/>
    <property type="evidence" value="ECO:0007669"/>
    <property type="project" value="UniProtKB-KW"/>
</dbReference>
<feature type="domain" description="MYND-type" evidence="6">
    <location>
        <begin position="48"/>
        <end position="87"/>
    </location>
</feature>
<dbReference type="Proteomes" id="UP000693970">
    <property type="component" value="Unassembled WGS sequence"/>
</dbReference>
<dbReference type="InterPro" id="IPR039038">
    <property type="entry name" value="ASPH"/>
</dbReference>
<gene>
    <name evidence="7" type="ORF">IV203_008178</name>
</gene>
<feature type="region of interest" description="Disordered" evidence="5">
    <location>
        <begin position="323"/>
        <end position="343"/>
    </location>
</feature>
<evidence type="ECO:0000256" key="3">
    <source>
        <dbReference type="ARBA" id="ARBA00022833"/>
    </source>
</evidence>
<protein>
    <submittedName>
        <fullName evidence="7">Aspartyl/asparaginyl beta-hydroxylase family protein</fullName>
    </submittedName>
</protein>
<dbReference type="GO" id="GO:0062101">
    <property type="term" value="F:peptidyl-aspartic acid 3-dioxygenase activity"/>
    <property type="evidence" value="ECO:0007669"/>
    <property type="project" value="InterPro"/>
</dbReference>
<evidence type="ECO:0000313" key="8">
    <source>
        <dbReference type="Proteomes" id="UP000693970"/>
    </source>
</evidence>
<keyword evidence="2 4" id="KW-0863">Zinc-finger</keyword>
<organism evidence="7 8">
    <name type="scientific">Nitzschia inconspicua</name>
    <dbReference type="NCBI Taxonomy" id="303405"/>
    <lineage>
        <taxon>Eukaryota</taxon>
        <taxon>Sar</taxon>
        <taxon>Stramenopiles</taxon>
        <taxon>Ochrophyta</taxon>
        <taxon>Bacillariophyta</taxon>
        <taxon>Bacillariophyceae</taxon>
        <taxon>Bacillariophycidae</taxon>
        <taxon>Bacillariales</taxon>
        <taxon>Bacillariaceae</taxon>
        <taxon>Nitzschia</taxon>
    </lineage>
</organism>
<dbReference type="AlphaFoldDB" id="A0A9K3KY16"/>